<evidence type="ECO:0000313" key="3">
    <source>
        <dbReference type="Proteomes" id="UP000297195"/>
    </source>
</evidence>
<evidence type="ECO:0000313" key="2">
    <source>
        <dbReference type="EMBL" id="QBZ70609.1"/>
    </source>
</evidence>
<keyword evidence="1" id="KW-0175">Coiled coil</keyword>
<organism evidence="2 3">
    <name type="scientific">Edwardsiella phage pEt-SU</name>
    <dbReference type="NCBI Taxonomy" id="2562142"/>
    <lineage>
        <taxon>Viruses</taxon>
        <taxon>Duplodnaviria</taxon>
        <taxon>Heunggongvirae</taxon>
        <taxon>Uroviricota</taxon>
        <taxon>Caudoviricetes</taxon>
        <taxon>Chimalliviridae</taxon>
        <taxon>Petsuvirus</taxon>
        <taxon>Petsuvirus pEtSU</taxon>
    </lineage>
</organism>
<protein>
    <submittedName>
        <fullName evidence="2">Uncharacterized protein</fullName>
    </submittedName>
</protein>
<accession>A0A4D6DY44</accession>
<proteinExistence type="predicted"/>
<dbReference type="Proteomes" id="UP000297195">
    <property type="component" value="Segment"/>
</dbReference>
<feature type="coiled-coil region" evidence="1">
    <location>
        <begin position="137"/>
        <end position="164"/>
    </location>
</feature>
<reference evidence="2 3" key="1">
    <citation type="submission" date="2019-03" db="EMBL/GenBank/DDBJ databases">
        <authorList>
            <person name="Kim S.G."/>
            <person name="Park S.C."/>
        </authorList>
    </citation>
    <scope>NUCLEOTIDE SEQUENCE [LARGE SCALE GENOMIC DNA]</scope>
</reference>
<gene>
    <name evidence="2" type="ORF">pETSU_028</name>
</gene>
<dbReference type="EMBL" id="MK689364">
    <property type="protein sequence ID" value="QBZ70609.1"/>
    <property type="molecule type" value="Genomic_DNA"/>
</dbReference>
<evidence type="ECO:0000256" key="1">
    <source>
        <dbReference type="SAM" id="Coils"/>
    </source>
</evidence>
<name>A0A4D6DY44_9CAUD</name>
<keyword evidence="3" id="KW-1185">Reference proteome</keyword>
<sequence length="248" mass="27168">MEINFDDIEHYARIVAGCESINNVFVNGGKLTDDGRYAQTVLRVHAQDDLGAFAGNESVGSAIKAGAANVIKWIKEFIKSISNALESLGASFSKSKLDAATKQVKEEIKNDFDEAWKSYTGPLETALAAVKMANDNKSEALGQLNNLDLAIKNLQRTLDSAKEKDISSFHNNLWSATEILRINIPRCNKALEAYVTKEGKKDGEVTQATSNIKGLTLALSKLSFVTKKYIDDAGKMYDKVKAAEKKDK</sequence>